<organism evidence="2 3">
    <name type="scientific">Devosia sediminis</name>
    <dbReference type="NCBI Taxonomy" id="2798801"/>
    <lineage>
        <taxon>Bacteria</taxon>
        <taxon>Pseudomonadati</taxon>
        <taxon>Pseudomonadota</taxon>
        <taxon>Alphaproteobacteria</taxon>
        <taxon>Hyphomicrobiales</taxon>
        <taxon>Devosiaceae</taxon>
        <taxon>Devosia</taxon>
    </lineage>
</organism>
<comment type="caution">
    <text evidence="2">The sequence shown here is derived from an EMBL/GenBank/DDBJ whole genome shotgun (WGS) entry which is preliminary data.</text>
</comment>
<dbReference type="PANTHER" id="PTHR33993:SF14">
    <property type="entry name" value="GB|AAF24581.1"/>
    <property type="match status" value="1"/>
</dbReference>
<dbReference type="SUPFAM" id="SSF54593">
    <property type="entry name" value="Glyoxalase/Bleomycin resistance protein/Dihydroxybiphenyl dioxygenase"/>
    <property type="match status" value="1"/>
</dbReference>
<dbReference type="Gene3D" id="3.10.180.10">
    <property type="entry name" value="2,3-Dihydroxybiphenyl 1,2-Dioxygenase, domain 1"/>
    <property type="match status" value="1"/>
</dbReference>
<dbReference type="Pfam" id="PF00903">
    <property type="entry name" value="Glyoxalase"/>
    <property type="match status" value="1"/>
</dbReference>
<accession>A0A934IXV1</accession>
<evidence type="ECO:0000313" key="3">
    <source>
        <dbReference type="Proteomes" id="UP000602124"/>
    </source>
</evidence>
<dbReference type="PANTHER" id="PTHR33993">
    <property type="entry name" value="GLYOXALASE-RELATED"/>
    <property type="match status" value="1"/>
</dbReference>
<protein>
    <submittedName>
        <fullName evidence="2">VOC family protein</fullName>
    </submittedName>
</protein>
<dbReference type="AlphaFoldDB" id="A0A934IXV1"/>
<evidence type="ECO:0000313" key="2">
    <source>
        <dbReference type="EMBL" id="MBJ3784723.1"/>
    </source>
</evidence>
<dbReference type="EMBL" id="JAEKMH010000002">
    <property type="protein sequence ID" value="MBJ3784723.1"/>
    <property type="molecule type" value="Genomic_DNA"/>
</dbReference>
<proteinExistence type="predicted"/>
<reference evidence="2" key="1">
    <citation type="submission" date="2020-12" db="EMBL/GenBank/DDBJ databases">
        <title>Devosia sp. MSA67 isolated from Mo River.</title>
        <authorList>
            <person name="Ma F."/>
            <person name="Zi Z."/>
        </authorList>
    </citation>
    <scope>NUCLEOTIDE SEQUENCE</scope>
    <source>
        <strain evidence="2">MSA67</strain>
    </source>
</reference>
<evidence type="ECO:0000259" key="1">
    <source>
        <dbReference type="Pfam" id="PF00903"/>
    </source>
</evidence>
<feature type="domain" description="Glyoxalase/fosfomycin resistance/dioxygenase" evidence="1">
    <location>
        <begin position="13"/>
        <end position="117"/>
    </location>
</feature>
<dbReference type="InterPro" id="IPR004360">
    <property type="entry name" value="Glyas_Fos-R_dOase_dom"/>
</dbReference>
<sequence length="124" mass="13440">MTTPHGTFVWNDLLTTDVEKAKAFFARTLGWTYEDFSLEGQPYFVIKSGAEMVGGLGAIEHGDVETTSSYWIGFIEVEGIDERFATALEAGAVAIRPPHDVEGIGRVCVLRDPTGAAVGWMQSA</sequence>
<dbReference type="InterPro" id="IPR052164">
    <property type="entry name" value="Anthracycline_SecMetBiosynth"/>
</dbReference>
<keyword evidence="3" id="KW-1185">Reference proteome</keyword>
<gene>
    <name evidence="2" type="ORF">JEQ47_08340</name>
</gene>
<dbReference type="InterPro" id="IPR029068">
    <property type="entry name" value="Glyas_Bleomycin-R_OHBP_Dase"/>
</dbReference>
<dbReference type="RefSeq" id="WP_198875959.1">
    <property type="nucleotide sequence ID" value="NZ_JAEKMH010000002.1"/>
</dbReference>
<name>A0A934IXV1_9HYPH</name>
<dbReference type="CDD" id="cd07247">
    <property type="entry name" value="SgaA_N_like"/>
    <property type="match status" value="1"/>
</dbReference>
<dbReference type="Proteomes" id="UP000602124">
    <property type="component" value="Unassembled WGS sequence"/>
</dbReference>